<dbReference type="PRINTS" id="PR00385">
    <property type="entry name" value="P450"/>
</dbReference>
<keyword evidence="7" id="KW-0560">Oxidoreductase</keyword>
<proteinExistence type="inferred from homology"/>
<protein>
    <submittedName>
        <fullName evidence="8">Cytochrome P450</fullName>
    </submittedName>
</protein>
<sequence length="366" mass="41241">MKRPIVKYYSHSRVMGLEPLFDNLTIKLCHHLENRFMSKTGPTECDLGEWIGFYSWDANGAASFSKPFGYMDEGCDYDDTISTADKGLDYFAAVGQMPFLDYLLDKNPIRRIGPPNLGNITRISLEHLRARLDGKDTNYDPNVPDFLQYFIESKKAHPDLVNDGTIVGYVLVNLLAGADTIAITIRAIFWYALHNTEVYEKLEEEILTTDMEDIVSFKSARPLPYLEACVREAMRMHPGVCMLLERYVPDTGLTLPNGSFIPPGTSVGINPYVIGRNKHIWGEDADSYRPERWLQSDGETEVAYKDRMHLFNASDLTFGGGSRVCIGRNLAQLEVYKIVATLVAGSYVRKVCNAILRKEGRGVVSR</sequence>
<comment type="cofactor">
    <cofactor evidence="1">
        <name>heme</name>
        <dbReference type="ChEBI" id="CHEBI:30413"/>
    </cofactor>
</comment>
<evidence type="ECO:0000256" key="2">
    <source>
        <dbReference type="ARBA" id="ARBA00010617"/>
    </source>
</evidence>
<evidence type="ECO:0000256" key="3">
    <source>
        <dbReference type="ARBA" id="ARBA00022617"/>
    </source>
</evidence>
<dbReference type="InterPro" id="IPR017972">
    <property type="entry name" value="Cyt_P450_CS"/>
</dbReference>
<dbReference type="CDD" id="cd11060">
    <property type="entry name" value="CYP57A1-like"/>
    <property type="match status" value="1"/>
</dbReference>
<evidence type="ECO:0000256" key="6">
    <source>
        <dbReference type="ARBA" id="ARBA00023033"/>
    </source>
</evidence>
<evidence type="ECO:0000313" key="8">
    <source>
        <dbReference type="EMBL" id="WZH50369.1"/>
    </source>
</evidence>
<evidence type="ECO:0000256" key="7">
    <source>
        <dbReference type="RuleBase" id="RU000461"/>
    </source>
</evidence>
<keyword evidence="6 7" id="KW-0503">Monooxygenase</keyword>
<evidence type="ECO:0000256" key="4">
    <source>
        <dbReference type="ARBA" id="ARBA00022723"/>
    </source>
</evidence>
<evidence type="ECO:0000313" key="9">
    <source>
        <dbReference type="Proteomes" id="UP001489902"/>
    </source>
</evidence>
<dbReference type="InterPro" id="IPR050121">
    <property type="entry name" value="Cytochrome_P450_monoxygenase"/>
</dbReference>
<dbReference type="InterPro" id="IPR001128">
    <property type="entry name" value="Cyt_P450"/>
</dbReference>
<dbReference type="InterPro" id="IPR002403">
    <property type="entry name" value="Cyt_P450_E_grp-IV"/>
</dbReference>
<dbReference type="PROSITE" id="PS00086">
    <property type="entry name" value="CYTOCHROME_P450"/>
    <property type="match status" value="1"/>
</dbReference>
<comment type="similarity">
    <text evidence="2 7">Belongs to the cytochrome P450 family.</text>
</comment>
<evidence type="ECO:0000256" key="5">
    <source>
        <dbReference type="ARBA" id="ARBA00023004"/>
    </source>
</evidence>
<accession>A0ABZ2XF33</accession>
<dbReference type="Gene3D" id="1.10.630.10">
    <property type="entry name" value="Cytochrome P450"/>
    <property type="match status" value="1"/>
</dbReference>
<dbReference type="Pfam" id="PF00067">
    <property type="entry name" value="p450"/>
    <property type="match status" value="1"/>
</dbReference>
<keyword evidence="4 7" id="KW-0479">Metal-binding</keyword>
<keyword evidence="5 7" id="KW-0408">Iron</keyword>
<dbReference type="Proteomes" id="UP001489902">
    <property type="component" value="Chromosome 8"/>
</dbReference>
<dbReference type="PANTHER" id="PTHR24305:SF232">
    <property type="entry name" value="P450, PUTATIVE (EUROFUNG)-RELATED"/>
    <property type="match status" value="1"/>
</dbReference>
<dbReference type="SUPFAM" id="SSF48264">
    <property type="entry name" value="Cytochrome P450"/>
    <property type="match status" value="1"/>
</dbReference>
<dbReference type="InterPro" id="IPR036396">
    <property type="entry name" value="Cyt_P450_sf"/>
</dbReference>
<keyword evidence="9" id="KW-1185">Reference proteome</keyword>
<name>A0ABZ2XF33_9HYPO</name>
<organism evidence="8 9">
    <name type="scientific">Fusarium acuminatum</name>
    <dbReference type="NCBI Taxonomy" id="5515"/>
    <lineage>
        <taxon>Eukaryota</taxon>
        <taxon>Fungi</taxon>
        <taxon>Dikarya</taxon>
        <taxon>Ascomycota</taxon>
        <taxon>Pezizomycotina</taxon>
        <taxon>Sordariomycetes</taxon>
        <taxon>Hypocreomycetidae</taxon>
        <taxon>Hypocreales</taxon>
        <taxon>Nectriaceae</taxon>
        <taxon>Fusarium</taxon>
        <taxon>Fusarium tricinctum species complex</taxon>
    </lineage>
</organism>
<reference evidence="8 9" key="1">
    <citation type="submission" date="2024-04" db="EMBL/GenBank/DDBJ databases">
        <title>Complete genome sequence of Fusarium acuminatum.</title>
        <authorList>
            <person name="Lan B."/>
        </authorList>
    </citation>
    <scope>NUCLEOTIDE SEQUENCE [LARGE SCALE GENOMIC DNA]</scope>
    <source>
        <strain evidence="8">1A</strain>
    </source>
</reference>
<keyword evidence="3 7" id="KW-0349">Heme</keyword>
<gene>
    <name evidence="8" type="ORF">QYS62_011613</name>
</gene>
<dbReference type="PRINTS" id="PR00465">
    <property type="entry name" value="EP450IV"/>
</dbReference>
<evidence type="ECO:0000256" key="1">
    <source>
        <dbReference type="ARBA" id="ARBA00001971"/>
    </source>
</evidence>
<dbReference type="EMBL" id="CP151267">
    <property type="protein sequence ID" value="WZH50369.1"/>
    <property type="molecule type" value="Genomic_DNA"/>
</dbReference>
<dbReference type="PANTHER" id="PTHR24305">
    <property type="entry name" value="CYTOCHROME P450"/>
    <property type="match status" value="1"/>
</dbReference>